<sequence length="443" mass="51186">MGHFKTMKFFDKHNQEFEIRSASPNDAQQILKYSQELFLSDSEPYLLTTTEEFNVTLEQECSWIESMEKKPGSIILMAEVQGEVVGLLDFNNGHKRRMVHTGEFGMSVRYDHRGRGIGKVLLRSLIDWATENPLIEKVNLDVFATNDRAISLYQSMGFIQESFRKNHIKLGDGEYIDLIGMGLILEKPGVISEKDFIIDCGDILLREYKVEDLDALCALTQQPEIKEFLPDWDVPKEQRLDWLINYETVDNQRFLEAVAKDGYVEDICLRLGIILKETGEFIGWCCSGMKEELPAPNREIMYAISAAHRNKGYVTQAVGGMMQYLFENTNVEQLNAIALIRNISSNRVIQKIRFEFVNTIKIDDESYNWYKFTKQTYIHMRDSTGFRSPSEQELISVLESNGYENKPFATKYYSDHAIAIGDHYACRVSMNIDNEMQYICDSW</sequence>
<dbReference type="RefSeq" id="WP_158442396.1">
    <property type="nucleotide sequence ID" value="NZ_BAVZ01000001.1"/>
</dbReference>
<keyword evidence="2" id="KW-0808">Transferase</keyword>
<evidence type="ECO:0000259" key="1">
    <source>
        <dbReference type="PROSITE" id="PS51186"/>
    </source>
</evidence>
<accession>W7YCD3</accession>
<dbReference type="InterPro" id="IPR051531">
    <property type="entry name" value="N-acetyltransferase"/>
</dbReference>
<name>W7YCD3_9BACL</name>
<dbReference type="GO" id="GO:0005737">
    <property type="term" value="C:cytoplasm"/>
    <property type="evidence" value="ECO:0007669"/>
    <property type="project" value="TreeGrafter"/>
</dbReference>
<evidence type="ECO:0000313" key="3">
    <source>
        <dbReference type="Proteomes" id="UP000019364"/>
    </source>
</evidence>
<dbReference type="InterPro" id="IPR016181">
    <property type="entry name" value="Acyl_CoA_acyltransferase"/>
</dbReference>
<keyword evidence="3" id="KW-1185">Reference proteome</keyword>
<feature type="domain" description="N-acetyltransferase" evidence="1">
    <location>
        <begin position="17"/>
        <end position="186"/>
    </location>
</feature>
<dbReference type="STRING" id="1236976.JCM16418_50"/>
<gene>
    <name evidence="2" type="ORF">JCM16418_50</name>
</gene>
<comment type="caution">
    <text evidence="2">The sequence shown here is derived from an EMBL/GenBank/DDBJ whole genome shotgun (WGS) entry which is preliminary data.</text>
</comment>
<feature type="domain" description="N-acetyltransferase" evidence="1">
    <location>
        <begin position="203"/>
        <end position="433"/>
    </location>
</feature>
<dbReference type="GO" id="GO:0008999">
    <property type="term" value="F:protein-N-terminal-alanine acetyltransferase activity"/>
    <property type="evidence" value="ECO:0007669"/>
    <property type="project" value="TreeGrafter"/>
</dbReference>
<dbReference type="eggNOG" id="COG1670">
    <property type="taxonomic scope" value="Bacteria"/>
</dbReference>
<dbReference type="InterPro" id="IPR000182">
    <property type="entry name" value="GNAT_dom"/>
</dbReference>
<dbReference type="Pfam" id="PF00583">
    <property type="entry name" value="Acetyltransf_1"/>
    <property type="match status" value="1"/>
</dbReference>
<evidence type="ECO:0000313" key="2">
    <source>
        <dbReference type="EMBL" id="GAF06107.1"/>
    </source>
</evidence>
<proteinExistence type="predicted"/>
<reference evidence="2 3" key="1">
    <citation type="journal article" date="2014" name="Genome Announc.">
        <title>Draft Genome Sequence of Paenibacillus pini JCM 16418T, Isolated from the Rhizosphere of Pine Tree.</title>
        <authorList>
            <person name="Yuki M."/>
            <person name="Oshima K."/>
            <person name="Suda W."/>
            <person name="Oshida Y."/>
            <person name="Kitamura K."/>
            <person name="Iida Y."/>
            <person name="Hattori M."/>
            <person name="Ohkuma M."/>
        </authorList>
    </citation>
    <scope>NUCLEOTIDE SEQUENCE [LARGE SCALE GENOMIC DNA]</scope>
    <source>
        <strain evidence="2 3">JCM 16418</strain>
    </source>
</reference>
<dbReference type="Proteomes" id="UP000019364">
    <property type="component" value="Unassembled WGS sequence"/>
</dbReference>
<dbReference type="Gene3D" id="3.40.630.30">
    <property type="match status" value="2"/>
</dbReference>
<organism evidence="2 3">
    <name type="scientific">Paenibacillus pini JCM 16418</name>
    <dbReference type="NCBI Taxonomy" id="1236976"/>
    <lineage>
        <taxon>Bacteria</taxon>
        <taxon>Bacillati</taxon>
        <taxon>Bacillota</taxon>
        <taxon>Bacilli</taxon>
        <taxon>Bacillales</taxon>
        <taxon>Paenibacillaceae</taxon>
        <taxon>Paenibacillus</taxon>
    </lineage>
</organism>
<dbReference type="PROSITE" id="PS51186">
    <property type="entry name" value="GNAT"/>
    <property type="match status" value="2"/>
</dbReference>
<dbReference type="SUPFAM" id="SSF55729">
    <property type="entry name" value="Acyl-CoA N-acyltransferases (Nat)"/>
    <property type="match status" value="2"/>
</dbReference>
<dbReference type="PANTHER" id="PTHR43792">
    <property type="entry name" value="GNAT FAMILY, PUTATIVE (AFU_ORTHOLOGUE AFUA_3G00765)-RELATED-RELATED"/>
    <property type="match status" value="1"/>
</dbReference>
<dbReference type="AlphaFoldDB" id="W7YCD3"/>
<protein>
    <submittedName>
        <fullName evidence="2">Acetyltransferase</fullName>
    </submittedName>
</protein>
<dbReference type="PANTHER" id="PTHR43792:SF9">
    <property type="entry name" value="RIBOSOMAL-PROTEIN-ALANINE ACETYLTRANSFERASE"/>
    <property type="match status" value="1"/>
</dbReference>
<dbReference type="EMBL" id="BAVZ01000001">
    <property type="protein sequence ID" value="GAF06107.1"/>
    <property type="molecule type" value="Genomic_DNA"/>
</dbReference>
<dbReference type="CDD" id="cd04301">
    <property type="entry name" value="NAT_SF"/>
    <property type="match status" value="1"/>
</dbReference>
<dbReference type="Pfam" id="PF13302">
    <property type="entry name" value="Acetyltransf_3"/>
    <property type="match status" value="1"/>
</dbReference>